<reference evidence="4 6" key="1">
    <citation type="submission" date="2020-01" db="EMBL/GenBank/DDBJ databases">
        <authorList>
            <consortium name="DOE Joint Genome Institute"/>
            <person name="Haridas S."/>
            <person name="Albert R."/>
            <person name="Binder M."/>
            <person name="Bloem J."/>
            <person name="Labutti K."/>
            <person name="Salamov A."/>
            <person name="Andreopoulos B."/>
            <person name="Baker S.E."/>
            <person name="Barry K."/>
            <person name="Bills G."/>
            <person name="Bluhm B.H."/>
            <person name="Cannon C."/>
            <person name="Castanera R."/>
            <person name="Culley D.E."/>
            <person name="Daum C."/>
            <person name="Ezra D."/>
            <person name="Gonzalez J.B."/>
            <person name="Henrissat B."/>
            <person name="Kuo A."/>
            <person name="Liang C."/>
            <person name="Lipzen A."/>
            <person name="Lutzoni F."/>
            <person name="Magnuson J."/>
            <person name="Mondo S."/>
            <person name="Nolan M."/>
            <person name="Ohm R."/>
            <person name="Pangilinan J."/>
            <person name="Park H.-J."/>
            <person name="Ramirez L."/>
            <person name="Alfaro M."/>
            <person name="Sun H."/>
            <person name="Tritt A."/>
            <person name="Yoshinaga Y."/>
            <person name="Zwiers L.-H."/>
            <person name="Turgeon B.G."/>
            <person name="Goodwin S.B."/>
            <person name="Spatafora J.W."/>
            <person name="Crous P.W."/>
            <person name="Grigoriev I.V."/>
        </authorList>
    </citation>
    <scope>NUCLEOTIDE SEQUENCE</scope>
    <source>
        <strain evidence="4 6">CBS 781.70</strain>
    </source>
</reference>
<feature type="domain" description="PH" evidence="3">
    <location>
        <begin position="296"/>
        <end position="404"/>
    </location>
</feature>
<dbReference type="InterPro" id="IPR043453">
    <property type="entry name" value="Slm1_PH"/>
</dbReference>
<dbReference type="Pfam" id="PF20399">
    <property type="entry name" value="PH_20"/>
    <property type="match status" value="1"/>
</dbReference>
<reference evidence="6" key="3">
    <citation type="submission" date="2025-04" db="UniProtKB">
        <authorList>
            <consortium name="RefSeq"/>
        </authorList>
    </citation>
    <scope>IDENTIFICATION</scope>
    <source>
        <strain evidence="6">CBS 781.70</strain>
    </source>
</reference>
<organism evidence="4">
    <name type="scientific">Eremomyces bilateralis CBS 781.70</name>
    <dbReference type="NCBI Taxonomy" id="1392243"/>
    <lineage>
        <taxon>Eukaryota</taxon>
        <taxon>Fungi</taxon>
        <taxon>Dikarya</taxon>
        <taxon>Ascomycota</taxon>
        <taxon>Pezizomycotina</taxon>
        <taxon>Dothideomycetes</taxon>
        <taxon>Dothideomycetes incertae sedis</taxon>
        <taxon>Eremomycetales</taxon>
        <taxon>Eremomycetaceae</taxon>
        <taxon>Eremomyces</taxon>
    </lineage>
</organism>
<evidence type="ECO:0000256" key="2">
    <source>
        <dbReference type="SAM" id="MobiDB-lite"/>
    </source>
</evidence>
<keyword evidence="5" id="KW-1185">Reference proteome</keyword>
<dbReference type="PROSITE" id="PS50003">
    <property type="entry name" value="PH_DOMAIN"/>
    <property type="match status" value="1"/>
</dbReference>
<evidence type="ECO:0000259" key="3">
    <source>
        <dbReference type="PROSITE" id="PS50003"/>
    </source>
</evidence>
<feature type="region of interest" description="Disordered" evidence="2">
    <location>
        <begin position="1"/>
        <end position="25"/>
    </location>
</feature>
<dbReference type="GeneID" id="54417022"/>
<dbReference type="EMBL" id="ML975159">
    <property type="protein sequence ID" value="KAF1811892.1"/>
    <property type="molecule type" value="Genomic_DNA"/>
</dbReference>
<dbReference type="SUPFAM" id="SSF50729">
    <property type="entry name" value="PH domain-like"/>
    <property type="match status" value="1"/>
</dbReference>
<dbReference type="Pfam" id="PF20400">
    <property type="entry name" value="BAR_4"/>
    <property type="match status" value="1"/>
</dbReference>
<dbReference type="RefSeq" id="XP_033533523.1">
    <property type="nucleotide sequence ID" value="XM_033676452.1"/>
</dbReference>
<evidence type="ECO:0000313" key="6">
    <source>
        <dbReference type="RefSeq" id="XP_033533523.1"/>
    </source>
</evidence>
<gene>
    <name evidence="4 6" type="ORF">P152DRAFT_398303</name>
</gene>
<dbReference type="InterPro" id="IPR027267">
    <property type="entry name" value="AH/BAR_dom_sf"/>
</dbReference>
<dbReference type="Proteomes" id="UP000504638">
    <property type="component" value="Unplaced"/>
</dbReference>
<dbReference type="Gene3D" id="2.30.29.30">
    <property type="entry name" value="Pleckstrin-homology domain (PH domain)/Phosphotyrosine-binding domain (PTB)"/>
    <property type="match status" value="1"/>
</dbReference>
<protein>
    <recommendedName>
        <fullName evidence="3">PH domain-containing protein</fullName>
    </recommendedName>
</protein>
<dbReference type="InterPro" id="IPR011993">
    <property type="entry name" value="PH-like_dom_sf"/>
</dbReference>
<dbReference type="Gene3D" id="1.20.1270.60">
    <property type="entry name" value="Arfaptin homology (AH) domain/BAR domain"/>
    <property type="match status" value="1"/>
</dbReference>
<dbReference type="InterPro" id="IPR001849">
    <property type="entry name" value="PH_domain"/>
</dbReference>
<dbReference type="PANTHER" id="PTHR31941">
    <property type="entry name" value="CYTOSKELETAL SIGNALING PROTEIN SLM1"/>
    <property type="match status" value="1"/>
</dbReference>
<feature type="compositionally biased region" description="Acidic residues" evidence="2">
    <location>
        <begin position="15"/>
        <end position="25"/>
    </location>
</feature>
<dbReference type="InterPro" id="IPR046869">
    <property type="entry name" value="SLM1/RGC1-like_PH"/>
</dbReference>
<evidence type="ECO:0000313" key="4">
    <source>
        <dbReference type="EMBL" id="KAF1811892.1"/>
    </source>
</evidence>
<accession>A0A6G1G1N2</accession>
<dbReference type="CDD" id="cd13311">
    <property type="entry name" value="PH_Slm1"/>
    <property type="match status" value="1"/>
</dbReference>
<reference evidence="6" key="2">
    <citation type="submission" date="2020-04" db="EMBL/GenBank/DDBJ databases">
        <authorList>
            <consortium name="NCBI Genome Project"/>
        </authorList>
    </citation>
    <scope>NUCLEOTIDE SEQUENCE</scope>
    <source>
        <strain evidence="6">CBS 781.70</strain>
    </source>
</reference>
<dbReference type="OrthoDB" id="2264563at2759"/>
<dbReference type="InterPro" id="IPR046868">
    <property type="entry name" value="BAR_4"/>
</dbReference>
<evidence type="ECO:0000313" key="5">
    <source>
        <dbReference type="Proteomes" id="UP000504638"/>
    </source>
</evidence>
<dbReference type="AlphaFoldDB" id="A0A6G1G1N2"/>
<name>A0A6G1G1N2_9PEZI</name>
<dbReference type="SUPFAM" id="SSF103657">
    <property type="entry name" value="BAR/IMD domain-like"/>
    <property type="match status" value="1"/>
</dbReference>
<feature type="compositionally biased region" description="Polar residues" evidence="2">
    <location>
        <begin position="472"/>
        <end position="481"/>
    </location>
</feature>
<feature type="region of interest" description="Disordered" evidence="2">
    <location>
        <begin position="408"/>
        <end position="481"/>
    </location>
</feature>
<evidence type="ECO:0000256" key="1">
    <source>
        <dbReference type="ARBA" id="ARBA00022553"/>
    </source>
</evidence>
<feature type="compositionally biased region" description="Polar residues" evidence="2">
    <location>
        <begin position="1"/>
        <end position="14"/>
    </location>
</feature>
<dbReference type="PANTHER" id="PTHR31941:SF1">
    <property type="entry name" value="CYTOSKELETAL SIGNALING PROTEIN SLM1"/>
    <property type="match status" value="1"/>
</dbReference>
<keyword evidence="1" id="KW-0597">Phosphoprotein</keyword>
<proteinExistence type="predicted"/>
<dbReference type="SMART" id="SM00233">
    <property type="entry name" value="PH"/>
    <property type="match status" value="1"/>
</dbReference>
<feature type="compositionally biased region" description="Low complexity" evidence="2">
    <location>
        <begin position="423"/>
        <end position="434"/>
    </location>
</feature>
<sequence>MAETQLPTRSTTMSTDDDAVPGEDTSEVTKLFHERLQAWKHACGYLEDYITATERMHHSQSKEYEKVLKSVSHPLKEGHHFDQSLGGIAGMFDNIRSNTQGLANSHQETSKVLKGSILPIFERLHTEVKNKTKELIKGAGKGGKAVDKARAITQRHIELLGQHTAAFDSTGGKVASNEDPYVLQRGVFHRLNKQVVEENNNRNDLIAVQDSFAHFEAHILKTMQEGLGQFMQVMSKQCDLDKNIYGDMVSTAQRIPLDFEWQGFIARNTGVLIDPHQPLRSVQSINFPNQSHRATQPLIAGSLERRGKILKKYESAYYVITPSKYLHEFKTDDDFGKEPTPELSLYIPDCAVGAISGQKFAVKGKDVSKGKIGNSFSISHEIQLRAHTSTDAEQWWNILRNAAGMKTDEVPESLPNSPVVARTSETTSPTSPTSIGPVESGVLRSPVADEKENVVEPSAAAGAASETVKPATRSNTGMDKV</sequence>